<organism evidence="21">
    <name type="scientific">Chlorella variabilis</name>
    <name type="common">Green alga</name>
    <dbReference type="NCBI Taxonomy" id="554065"/>
    <lineage>
        <taxon>Eukaryota</taxon>
        <taxon>Viridiplantae</taxon>
        <taxon>Chlorophyta</taxon>
        <taxon>core chlorophytes</taxon>
        <taxon>Trebouxiophyceae</taxon>
        <taxon>Chlorellales</taxon>
        <taxon>Chlorellaceae</taxon>
        <taxon>Chlorella clade</taxon>
        <taxon>Chlorella</taxon>
    </lineage>
</organism>
<evidence type="ECO:0000256" key="5">
    <source>
        <dbReference type="ARBA" id="ARBA00022448"/>
    </source>
</evidence>
<evidence type="ECO:0000313" key="22">
    <source>
        <dbReference type="EMBL" id="AJP09440.1"/>
    </source>
</evidence>
<feature type="transmembrane region" description="Helical" evidence="17">
    <location>
        <begin position="236"/>
        <end position="252"/>
    </location>
</feature>
<keyword evidence="8" id="KW-0999">Mitochondrion inner membrane</keyword>
<feature type="transmembrane region" description="Helical" evidence="17">
    <location>
        <begin position="196"/>
        <end position="224"/>
    </location>
</feature>
<keyword evidence="15 17" id="KW-0472">Membrane</keyword>
<comment type="subcellular location">
    <subcellularLocation>
        <location evidence="1">Mitochondrion inner membrane</location>
        <topology evidence="1">Multi-pass membrane protein</topology>
    </subcellularLocation>
</comment>
<feature type="transmembrane region" description="Helical" evidence="17">
    <location>
        <begin position="641"/>
        <end position="661"/>
    </location>
</feature>
<feature type="transmembrane region" description="Helical" evidence="17">
    <location>
        <begin position="273"/>
        <end position="291"/>
    </location>
</feature>
<dbReference type="Pfam" id="PF06455">
    <property type="entry name" value="NADH5_C"/>
    <property type="match status" value="1"/>
</dbReference>
<feature type="domain" description="NADH:quinone oxidoreductase/Mrp antiporter transmembrane" evidence="18">
    <location>
        <begin position="150"/>
        <end position="440"/>
    </location>
</feature>
<reference evidence="21" key="1">
    <citation type="submission" date="2014-07" db="EMBL/GenBank/DDBJ databases">
        <title>Chlorella variabilis NC64A complete mitochondrial genome.</title>
        <authorList>
            <person name="Fan W."/>
            <person name="Mower J.P."/>
        </authorList>
    </citation>
    <scope>NUCLEOTIDE SEQUENCE</scope>
    <source>
        <strain evidence="21">NC64A</strain>
    </source>
</reference>
<dbReference type="PRINTS" id="PR01434">
    <property type="entry name" value="NADHDHGNASE5"/>
</dbReference>
<dbReference type="GO" id="GO:0003954">
    <property type="term" value="F:NADH dehydrogenase activity"/>
    <property type="evidence" value="ECO:0007669"/>
    <property type="project" value="TreeGrafter"/>
</dbReference>
<dbReference type="EC" id="7.1.1.2" evidence="3 17"/>
<feature type="transmembrane region" description="Helical" evidence="17">
    <location>
        <begin position="47"/>
        <end position="68"/>
    </location>
</feature>
<evidence type="ECO:0000256" key="17">
    <source>
        <dbReference type="RuleBase" id="RU003404"/>
    </source>
</evidence>
<feature type="transmembrane region" description="Helical" evidence="17">
    <location>
        <begin position="439"/>
        <end position="461"/>
    </location>
</feature>
<evidence type="ECO:0000256" key="9">
    <source>
        <dbReference type="ARBA" id="ARBA00022967"/>
    </source>
</evidence>
<feature type="transmembrane region" description="Helical" evidence="17">
    <location>
        <begin position="20"/>
        <end position="40"/>
    </location>
</feature>
<feature type="domain" description="NADH-Ubiquinone oxidoreductase (complex I) chain 5 N-terminal" evidence="19">
    <location>
        <begin position="84"/>
        <end position="134"/>
    </location>
</feature>
<keyword evidence="13 17" id="KW-0830">Ubiquinone</keyword>
<evidence type="ECO:0000256" key="2">
    <source>
        <dbReference type="ARBA" id="ARBA00008200"/>
    </source>
</evidence>
<evidence type="ECO:0000313" key="21">
    <source>
        <dbReference type="EMBL" id="AIU38981.1"/>
    </source>
</evidence>
<dbReference type="NCBIfam" id="TIGR01974">
    <property type="entry name" value="NDH_I_L"/>
    <property type="match status" value="1"/>
</dbReference>
<feature type="transmembrane region" description="Helical" evidence="17">
    <location>
        <begin position="94"/>
        <end position="121"/>
    </location>
</feature>
<reference evidence="22" key="2">
    <citation type="journal article" date="2015" name="Mitochondrial DNA">
        <title>Complete sequence and characterization of mitochondrial and chloroplast genome of Chlorella variabilis NC64A.</title>
        <authorList>
            <person name="Orsini M."/>
            <person name="Costelli C."/>
            <person name="Malavasi V."/>
            <person name="Cusano R."/>
            <person name="Concas A."/>
            <person name="Angius A."/>
            <person name="Cao G."/>
        </authorList>
    </citation>
    <scope>NUCLEOTIDE SEQUENCE</scope>
    <source>
        <strain evidence="22">Cvariabilis2014</strain>
    </source>
</reference>
<feature type="transmembrane region" description="Helical" evidence="17">
    <location>
        <begin position="539"/>
        <end position="564"/>
    </location>
</feature>
<evidence type="ECO:0000259" key="19">
    <source>
        <dbReference type="Pfam" id="PF00662"/>
    </source>
</evidence>
<evidence type="ECO:0000256" key="3">
    <source>
        <dbReference type="ARBA" id="ARBA00012944"/>
    </source>
</evidence>
<dbReference type="GO" id="GO:0042773">
    <property type="term" value="P:ATP synthesis coupled electron transport"/>
    <property type="evidence" value="ECO:0007669"/>
    <property type="project" value="InterPro"/>
</dbReference>
<feature type="transmembrane region" description="Helical" evidence="17">
    <location>
        <begin position="303"/>
        <end position="324"/>
    </location>
</feature>
<dbReference type="PANTHER" id="PTHR42829">
    <property type="entry name" value="NADH-UBIQUINONE OXIDOREDUCTASE CHAIN 5"/>
    <property type="match status" value="1"/>
</dbReference>
<evidence type="ECO:0000256" key="14">
    <source>
        <dbReference type="ARBA" id="ARBA00023128"/>
    </source>
</evidence>
<dbReference type="GO" id="GO:0008137">
    <property type="term" value="F:NADH dehydrogenase (ubiquinone) activity"/>
    <property type="evidence" value="ECO:0007669"/>
    <property type="project" value="UniProtKB-EC"/>
</dbReference>
<feature type="transmembrane region" description="Helical" evidence="17">
    <location>
        <begin position="363"/>
        <end position="381"/>
    </location>
</feature>
<dbReference type="KEGG" id="cvr:OJ20_p03"/>
<evidence type="ECO:0000256" key="10">
    <source>
        <dbReference type="ARBA" id="ARBA00022982"/>
    </source>
</evidence>
<sequence length="692" mass="77742">MINSINRIYSKVIFFKKINFMYLLIILLPLLGSFFSGMFGRFLGFRGAVLITTSSVLCCFFLSCIAFYEVALQGSPCTIELSPWFLSEFFDATWGFYFDSLTVVMLIVITSISSLVHIYSIGYMGQDPHLPRFMCYLSIFTFFMLMLVTADNFIQMFFGWEGVGLASYLLINFWFTRLQASKASIKAMLVNRVGDFGLALGIMALFSVFKTLDFSTVFACAPYLAETSLVFCNLEFHALTCICILLFVGAVGKSAQLGLHTWLPDAMEGPTPVSALIHAATMVTAGVFMIARCSPLFEYAPKALLVVSFLGAMTCFFAATTGVVQNDLKRVIAYSTASQLGYMVFVCGLSHYSVGVFHLMNHAFFKALLFLSAGSVIHALADEQDMRKMGGIVKLLPFTYAMMCIGSFSLVGFPFLTGFYSKDVILEVAYAKYTLSGNFAYLLGSICVLFTSYYSFRLLFLTFLAPTATYKSSLKTIHDAPLIMAFPLMLLALGSIFVGYGARDMMIGLGTPFWSNALFVLPKNTVLLESEFIPQTQKFLPLISTFFGATIAYVFNISQVFLSYRLKMISLGKQLYTFFNKRWFFDKVYNDFLSENALKFGYIVSFKTLDKGTFEILGPSGIAYSFLNLAQYVNRLQSGLIYHYAVVMLLGIVSLITVISLWEFLEVILDNRFYFVYLISFLFYNYYSLKKS</sequence>
<protein>
    <recommendedName>
        <fullName evidence="4 17">NADH-ubiquinone oxidoreductase chain 5</fullName>
        <ecNumber evidence="3 17">7.1.1.2</ecNumber>
    </recommendedName>
</protein>
<evidence type="ECO:0000256" key="6">
    <source>
        <dbReference type="ARBA" id="ARBA00022660"/>
    </source>
</evidence>
<keyword evidence="7 17" id="KW-0812">Transmembrane</keyword>
<evidence type="ECO:0000256" key="16">
    <source>
        <dbReference type="ARBA" id="ARBA00049551"/>
    </source>
</evidence>
<evidence type="ECO:0000256" key="11">
    <source>
        <dbReference type="ARBA" id="ARBA00022989"/>
    </source>
</evidence>
<evidence type="ECO:0000256" key="15">
    <source>
        <dbReference type="ARBA" id="ARBA00023136"/>
    </source>
</evidence>
<keyword evidence="5 17" id="KW-0813">Transport</keyword>
<geneLocation type="mitochondrion" evidence="21"/>
<dbReference type="GO" id="GO:0005743">
    <property type="term" value="C:mitochondrial inner membrane"/>
    <property type="evidence" value="ECO:0007669"/>
    <property type="project" value="UniProtKB-SubCell"/>
</dbReference>
<dbReference type="NCBIfam" id="NF005141">
    <property type="entry name" value="PRK06590.1"/>
    <property type="match status" value="1"/>
</dbReference>
<evidence type="ECO:0000259" key="18">
    <source>
        <dbReference type="Pfam" id="PF00361"/>
    </source>
</evidence>
<feature type="transmembrane region" description="Helical" evidence="17">
    <location>
        <begin position="133"/>
        <end position="150"/>
    </location>
</feature>
<dbReference type="InterPro" id="IPR018393">
    <property type="entry name" value="NADHpl_OxRdtase_5_subgr"/>
</dbReference>
<dbReference type="Gene3D" id="1.20.5.2700">
    <property type="match status" value="1"/>
</dbReference>
<feature type="transmembrane region" description="Helical" evidence="17">
    <location>
        <begin position="482"/>
        <end position="502"/>
    </location>
</feature>
<feature type="transmembrane region" description="Helical" evidence="17">
    <location>
        <begin position="393"/>
        <end position="419"/>
    </location>
</feature>
<comment type="catalytic activity">
    <reaction evidence="16 17">
        <text>a ubiquinone + NADH + 5 H(+)(in) = a ubiquinol + NAD(+) + 4 H(+)(out)</text>
        <dbReference type="Rhea" id="RHEA:29091"/>
        <dbReference type="Rhea" id="RHEA-COMP:9565"/>
        <dbReference type="Rhea" id="RHEA-COMP:9566"/>
        <dbReference type="ChEBI" id="CHEBI:15378"/>
        <dbReference type="ChEBI" id="CHEBI:16389"/>
        <dbReference type="ChEBI" id="CHEBI:17976"/>
        <dbReference type="ChEBI" id="CHEBI:57540"/>
        <dbReference type="ChEBI" id="CHEBI:57945"/>
        <dbReference type="EC" id="7.1.1.2"/>
    </reaction>
</comment>
<feature type="transmembrane region" description="Helical" evidence="17">
    <location>
        <begin position="156"/>
        <end position="175"/>
    </location>
</feature>
<dbReference type="EMBL" id="KM252919">
    <property type="protein sequence ID" value="AIU38981.1"/>
    <property type="molecule type" value="Genomic_DNA"/>
</dbReference>
<dbReference type="GeneID" id="21012017"/>
<evidence type="ECO:0000256" key="1">
    <source>
        <dbReference type="ARBA" id="ARBA00004448"/>
    </source>
</evidence>
<dbReference type="InterPro" id="IPR010934">
    <property type="entry name" value="NADH_DH_su5_C"/>
</dbReference>
<dbReference type="Pfam" id="PF00361">
    <property type="entry name" value="Proton_antipo_M"/>
    <property type="match status" value="1"/>
</dbReference>
<gene>
    <name evidence="21" type="primary">nad5</name>
    <name evidence="22" type="ORF">cvarmt_00060</name>
</gene>
<proteinExistence type="inferred from homology"/>
<dbReference type="GO" id="GO:0015990">
    <property type="term" value="P:electron transport coupled proton transport"/>
    <property type="evidence" value="ECO:0007669"/>
    <property type="project" value="TreeGrafter"/>
</dbReference>
<dbReference type="InterPro" id="IPR001750">
    <property type="entry name" value="ND/Mrp_TM"/>
</dbReference>
<keyword evidence="11 17" id="KW-1133">Transmembrane helix</keyword>
<dbReference type="InterPro" id="IPR003945">
    <property type="entry name" value="NU5C-like"/>
</dbReference>
<accession>A0A097P5Y1</accession>
<keyword evidence="10" id="KW-0249">Electron transport</keyword>
<comment type="function">
    <text evidence="17">Core subunit of the mitochondrial membrane respiratory chain NADH dehydrogenase (Complex I) which catalyzes electron transfer from NADH through the respiratory chain, using ubiquinone as an electron acceptor. Essential for the catalytic activity and assembly of complex I.</text>
</comment>
<evidence type="ECO:0000256" key="13">
    <source>
        <dbReference type="ARBA" id="ARBA00023075"/>
    </source>
</evidence>
<dbReference type="AlphaFoldDB" id="A0A097P5Y1"/>
<feature type="transmembrane region" description="Helical" evidence="17">
    <location>
        <begin position="673"/>
        <end position="689"/>
    </location>
</feature>
<dbReference type="PRINTS" id="PR01435">
    <property type="entry name" value="NPOXDRDTASE5"/>
</dbReference>
<dbReference type="Pfam" id="PF00662">
    <property type="entry name" value="Proton_antipo_N"/>
    <property type="match status" value="1"/>
</dbReference>
<dbReference type="EMBL" id="KP271968">
    <property type="protein sequence ID" value="AJP09440.1"/>
    <property type="molecule type" value="Genomic_DNA"/>
</dbReference>
<evidence type="ECO:0000256" key="8">
    <source>
        <dbReference type="ARBA" id="ARBA00022792"/>
    </source>
</evidence>
<keyword evidence="6" id="KW-0679">Respiratory chain</keyword>
<keyword evidence="14 17" id="KW-0496">Mitochondrion</keyword>
<feature type="transmembrane region" description="Helical" evidence="17">
    <location>
        <begin position="331"/>
        <end position="351"/>
    </location>
</feature>
<evidence type="ECO:0000256" key="7">
    <source>
        <dbReference type="ARBA" id="ARBA00022692"/>
    </source>
</evidence>
<dbReference type="PANTHER" id="PTHR42829:SF2">
    <property type="entry name" value="NADH-UBIQUINONE OXIDOREDUCTASE CHAIN 5"/>
    <property type="match status" value="1"/>
</dbReference>
<keyword evidence="12 17" id="KW-0520">NAD</keyword>
<evidence type="ECO:0000256" key="4">
    <source>
        <dbReference type="ARBA" id="ARBA00021096"/>
    </source>
</evidence>
<dbReference type="RefSeq" id="YP_009094938.1">
    <property type="nucleotide sequence ID" value="NC_025413.1"/>
</dbReference>
<comment type="similarity">
    <text evidence="2 17">Belongs to the complex I subunit 5 family.</text>
</comment>
<feature type="domain" description="NADH dehydrogenase subunit 5 C-terminal" evidence="20">
    <location>
        <begin position="454"/>
        <end position="658"/>
    </location>
</feature>
<keyword evidence="9" id="KW-1278">Translocase</keyword>
<evidence type="ECO:0000256" key="12">
    <source>
        <dbReference type="ARBA" id="ARBA00023027"/>
    </source>
</evidence>
<evidence type="ECO:0000259" key="20">
    <source>
        <dbReference type="Pfam" id="PF06455"/>
    </source>
</evidence>
<dbReference type="InterPro" id="IPR001516">
    <property type="entry name" value="Proton_antipo_N"/>
</dbReference>
<name>A0A097P5Y1_CHLVA</name>